<comment type="caution">
    <text evidence="13">The sequence shown here is derived from an EMBL/GenBank/DDBJ whole genome shotgun (WGS) entry which is preliminary data.</text>
</comment>
<evidence type="ECO:0000256" key="1">
    <source>
        <dbReference type="ARBA" id="ARBA00004141"/>
    </source>
</evidence>
<evidence type="ECO:0000256" key="5">
    <source>
        <dbReference type="ARBA" id="ARBA00022737"/>
    </source>
</evidence>
<feature type="domain" description="ABC transporter" evidence="12">
    <location>
        <begin position="959"/>
        <end position="1198"/>
    </location>
</feature>
<feature type="region of interest" description="Disordered" evidence="10">
    <location>
        <begin position="877"/>
        <end position="902"/>
    </location>
</feature>
<feature type="transmembrane region" description="Helical" evidence="11">
    <location>
        <begin position="619"/>
        <end position="645"/>
    </location>
</feature>
<dbReference type="InterPro" id="IPR013581">
    <property type="entry name" value="PDR_assoc"/>
</dbReference>
<dbReference type="InterPro" id="IPR034003">
    <property type="entry name" value="ABCG_PDR_2"/>
</dbReference>
<feature type="transmembrane region" description="Helical" evidence="11">
    <location>
        <begin position="1435"/>
        <end position="1455"/>
    </location>
</feature>
<comment type="subcellular location">
    <subcellularLocation>
        <location evidence="1">Membrane</location>
        <topology evidence="1">Multi-pass membrane protein</topology>
    </subcellularLocation>
</comment>
<keyword evidence="6" id="KW-0547">Nucleotide-binding</keyword>
<organism evidence="13 14">
    <name type="scientific">Apatococcus lobatus</name>
    <dbReference type="NCBI Taxonomy" id="904363"/>
    <lineage>
        <taxon>Eukaryota</taxon>
        <taxon>Viridiplantae</taxon>
        <taxon>Chlorophyta</taxon>
        <taxon>core chlorophytes</taxon>
        <taxon>Trebouxiophyceae</taxon>
        <taxon>Chlorellales</taxon>
        <taxon>Chlorellaceae</taxon>
        <taxon>Apatococcus</taxon>
    </lineage>
</organism>
<dbReference type="InterPro" id="IPR027417">
    <property type="entry name" value="P-loop_NTPase"/>
</dbReference>
<dbReference type="Pfam" id="PF08370">
    <property type="entry name" value="PDR_assoc"/>
    <property type="match status" value="1"/>
</dbReference>
<keyword evidence="3" id="KW-0813">Transport</keyword>
<feature type="region of interest" description="Disordered" evidence="10">
    <location>
        <begin position="804"/>
        <end position="848"/>
    </location>
</feature>
<keyword evidence="8 11" id="KW-1133">Transmembrane helix</keyword>
<sequence>MKPGSEGAPADGPRQAVWNLEDAARSKSIRAGLLRPSRPQQQEEQMSDLDQLVQAALEEVPEGRRSMHVVLKKEDEEEEAVGFEVVNLRKMSKTQMQDVVDSALATSEQSNEEFQRKFNERVQRAGIHLPSIEIKFKGITVDAEVYKGDRALPTITNSYRNMIEGVLSSLRIYKGNKVPFGILKDISGVIRPGRLTLLLGPPGAGKTTLLKALAGKLRRDHSLKLQGDITYNDEPFSNFYPERTAAYVDQIDEHIAEMTVRETFDFAARCQGTALRQKLLQHLQAREKENGIKPDAALDAYQKANSIPGQRSSPSTQYIMRLLGLEICQDTLVGNNMTRGISGGQKKRMTTGEMMVGAKVTFFLDEISTGLDSSTTYLIVKSLQHFVHLQQATIFMALLQPQPETYELADDIFLLAEGHTVYHGPREQIMDFFNSVGFRLPARKDPASFLQEVTSVKDQQQFWADASQPYQFVPVTTFAEAFKQTQLGQGWAEALSTPFQRPEGFIDDLDPLQRSRYGLKAWPAFRACFHREFTLVLRHRFIYIFRTTQVAILACVTGTLFLRTRNPTNTVTDGSKFANLLFFSLLTMQFDAFTEMSITVNGLNIFYKQRDNLFFPTWAYALPVTVLRVPYSLVSSFLFSGIVYYVAGLDPNPGRFFTYWCLLFLTHQFAIALFRLIGTIGRTLVVSYTLAWLIFIIVLLLDGFVLIKKSVPDWFIGGFWALPLSYLTDGLEINEFSGERWKKPAPSNPSESLMVAVEDQFSFRHLRMWIWIGMAVAIAWIIGLNILIFFSLEIFNPLEAGDNSMPEDALAEREATRVGTRAPHRGVRSSDPDAEQARATEEGRAEDIDEFNKTGHTVDRPGLEQVDEDRVEQLNGHHGPAWGTIVSPKTTQPVPPSLKDASSVSSKRALLAAAAPGIGKARHRKAEGESGMVLPFEPLNMTFHHVDYFVDLPSGMDADRGTHFEGTRRQQLQLLRDISGSFRPGILCALMGTSGAGKTTLMDVLAGRKTSGIVKGEIKLEGFDKEQGPFARVSGYVEQADVHSPATTIREALYFSARCRLMGVNKAQLSQFVDQVLELMELGVLRNSVVGLPGINGLSVEQRKRLTIGVELVANPSIIFMDEPTSGLDARAAAVVMQTVRNTVNTGRTVVCTIHQPSIEIFETFDELLLLKRGGKVIYSGPTGQQSADLVRYFEGIEGVAKLQEGISPATWMLDISTVSAEERLGRDFADIYQESELFRRTEELIEHHKVPKEGSKPLHFDKAYSQNLWNQLRLLLWKNHLVYWRTPQYNGVKMAFAIIFGLLVGAIFWRLGASRGDALAVQNVAGALLVADFFMGTNNSSTVQPIVEVERAVMYRERASGYYATYPFALAQTLIELPYLLVQTILYATITYFMIYFEINPAKFFWYLLITFLTLTFFTMYGQMAVAVSPNTQMAAVLSESFYTLWFLFGGYIIGRPQIPGWWIWYYWLDPLTYTIYGLVASQLGDLSDANNPSHLIVTLEGQTVTVSEYLKEIYGFHHDFVGYCVLVLIGFIVMFHAVSAAAHAKFNFQTK</sequence>
<dbReference type="InterPro" id="IPR043926">
    <property type="entry name" value="ABCG_dom"/>
</dbReference>
<evidence type="ECO:0000256" key="4">
    <source>
        <dbReference type="ARBA" id="ARBA00022692"/>
    </source>
</evidence>
<dbReference type="Proteomes" id="UP001438707">
    <property type="component" value="Unassembled WGS sequence"/>
</dbReference>
<feature type="transmembrane region" description="Helical" evidence="11">
    <location>
        <begin position="657"/>
        <end position="677"/>
    </location>
</feature>
<reference evidence="13 14" key="1">
    <citation type="journal article" date="2024" name="Nat. Commun.">
        <title>Phylogenomics reveals the evolutionary origins of lichenization in chlorophyte algae.</title>
        <authorList>
            <person name="Puginier C."/>
            <person name="Libourel C."/>
            <person name="Otte J."/>
            <person name="Skaloud P."/>
            <person name="Haon M."/>
            <person name="Grisel S."/>
            <person name="Petersen M."/>
            <person name="Berrin J.G."/>
            <person name="Delaux P.M."/>
            <person name="Dal Grande F."/>
            <person name="Keller J."/>
        </authorList>
    </citation>
    <scope>NUCLEOTIDE SEQUENCE [LARGE SCALE GENOMIC DNA]</scope>
    <source>
        <strain evidence="13 14">SAG 2145</strain>
    </source>
</reference>
<dbReference type="FunFam" id="3.40.50.300:FF:000059">
    <property type="entry name" value="ABC transporter G family member 40"/>
    <property type="match status" value="1"/>
</dbReference>
<evidence type="ECO:0000259" key="12">
    <source>
        <dbReference type="PROSITE" id="PS50893"/>
    </source>
</evidence>
<evidence type="ECO:0000256" key="7">
    <source>
        <dbReference type="ARBA" id="ARBA00022840"/>
    </source>
</evidence>
<dbReference type="GO" id="GO:0140359">
    <property type="term" value="F:ABC-type transporter activity"/>
    <property type="evidence" value="ECO:0007669"/>
    <property type="project" value="InterPro"/>
</dbReference>
<dbReference type="CDD" id="cd03232">
    <property type="entry name" value="ABCG_PDR_domain2"/>
    <property type="match status" value="1"/>
</dbReference>
<feature type="transmembrane region" description="Helical" evidence="11">
    <location>
        <begin position="1522"/>
        <end position="1544"/>
    </location>
</feature>
<dbReference type="Pfam" id="PF01061">
    <property type="entry name" value="ABC2_membrane"/>
    <property type="match status" value="2"/>
</dbReference>
<proteinExistence type="inferred from homology"/>
<accession>A0AAW1RTT6</accession>
<feature type="transmembrane region" description="Helical" evidence="11">
    <location>
        <begin position="1467"/>
        <end position="1486"/>
    </location>
</feature>
<evidence type="ECO:0000256" key="6">
    <source>
        <dbReference type="ARBA" id="ARBA00022741"/>
    </source>
</evidence>
<evidence type="ECO:0000256" key="8">
    <source>
        <dbReference type="ARBA" id="ARBA00022989"/>
    </source>
</evidence>
<keyword evidence="14" id="KW-1185">Reference proteome</keyword>
<feature type="compositionally biased region" description="Basic and acidic residues" evidence="10">
    <location>
        <begin position="828"/>
        <end position="848"/>
    </location>
</feature>
<gene>
    <name evidence="13" type="ORF">WJX74_009396</name>
</gene>
<dbReference type="GO" id="GO:0016887">
    <property type="term" value="F:ATP hydrolysis activity"/>
    <property type="evidence" value="ECO:0007669"/>
    <property type="project" value="InterPro"/>
</dbReference>
<feature type="transmembrane region" description="Helical" evidence="11">
    <location>
        <begin position="1295"/>
        <end position="1313"/>
    </location>
</feature>
<dbReference type="SUPFAM" id="SSF52540">
    <property type="entry name" value="P-loop containing nucleoside triphosphate hydrolases"/>
    <property type="match status" value="2"/>
</dbReference>
<protein>
    <recommendedName>
        <fullName evidence="12">ABC transporter domain-containing protein</fullName>
    </recommendedName>
</protein>
<evidence type="ECO:0000256" key="11">
    <source>
        <dbReference type="SAM" id="Phobius"/>
    </source>
</evidence>
<keyword evidence="7" id="KW-0067">ATP-binding</keyword>
<name>A0AAW1RTT6_9CHLO</name>
<dbReference type="PROSITE" id="PS50893">
    <property type="entry name" value="ABC_TRANSPORTER_2"/>
    <property type="match status" value="2"/>
</dbReference>
<keyword evidence="4 11" id="KW-0812">Transmembrane</keyword>
<evidence type="ECO:0000256" key="10">
    <source>
        <dbReference type="SAM" id="MobiDB-lite"/>
    </source>
</evidence>
<dbReference type="Pfam" id="PF19055">
    <property type="entry name" value="ABC2_membrane_7"/>
    <property type="match status" value="2"/>
</dbReference>
<evidence type="ECO:0000313" key="14">
    <source>
        <dbReference type="Proteomes" id="UP001438707"/>
    </source>
</evidence>
<dbReference type="GO" id="GO:0005524">
    <property type="term" value="F:ATP binding"/>
    <property type="evidence" value="ECO:0007669"/>
    <property type="project" value="UniProtKB-KW"/>
</dbReference>
<evidence type="ECO:0000256" key="3">
    <source>
        <dbReference type="ARBA" id="ARBA00022448"/>
    </source>
</evidence>
<feature type="transmembrane region" description="Helical" evidence="11">
    <location>
        <begin position="541"/>
        <end position="562"/>
    </location>
</feature>
<comment type="similarity">
    <text evidence="2">Belongs to the ABC transporter superfamily. ABCG family. PDR (TC 3.A.1.205) subfamily.</text>
</comment>
<evidence type="ECO:0000256" key="2">
    <source>
        <dbReference type="ARBA" id="ARBA00006012"/>
    </source>
</evidence>
<dbReference type="InterPro" id="IPR003593">
    <property type="entry name" value="AAA+_ATPase"/>
</dbReference>
<keyword evidence="5" id="KW-0677">Repeat</keyword>
<dbReference type="Gene3D" id="3.40.50.300">
    <property type="entry name" value="P-loop containing nucleotide triphosphate hydrolases"/>
    <property type="match status" value="2"/>
</dbReference>
<feature type="domain" description="ABC transporter" evidence="12">
    <location>
        <begin position="167"/>
        <end position="442"/>
    </location>
</feature>
<dbReference type="SMART" id="SM00382">
    <property type="entry name" value="AAA"/>
    <property type="match status" value="2"/>
</dbReference>
<dbReference type="FunFam" id="3.40.50.300:FF:000179">
    <property type="entry name" value="ABC transporter G family member 34"/>
    <property type="match status" value="1"/>
</dbReference>
<dbReference type="InterPro" id="IPR013525">
    <property type="entry name" value="ABC2_TM"/>
</dbReference>
<feature type="transmembrane region" description="Helical" evidence="11">
    <location>
        <begin position="1405"/>
        <end position="1423"/>
    </location>
</feature>
<feature type="transmembrane region" description="Helical" evidence="11">
    <location>
        <begin position="1378"/>
        <end position="1398"/>
    </location>
</feature>
<feature type="transmembrane region" description="Helical" evidence="11">
    <location>
        <begin position="684"/>
        <end position="707"/>
    </location>
</feature>
<dbReference type="EMBL" id="JALJOS010000007">
    <property type="protein sequence ID" value="KAK9836848.1"/>
    <property type="molecule type" value="Genomic_DNA"/>
</dbReference>
<feature type="region of interest" description="Disordered" evidence="10">
    <location>
        <begin position="29"/>
        <end position="48"/>
    </location>
</feature>
<dbReference type="GO" id="GO:0071944">
    <property type="term" value="C:cell periphery"/>
    <property type="evidence" value="ECO:0007669"/>
    <property type="project" value="UniProtKB-ARBA"/>
</dbReference>
<evidence type="ECO:0000313" key="13">
    <source>
        <dbReference type="EMBL" id="KAK9836848.1"/>
    </source>
</evidence>
<evidence type="ECO:0000256" key="9">
    <source>
        <dbReference type="ARBA" id="ARBA00023136"/>
    </source>
</evidence>
<dbReference type="PANTHER" id="PTHR19241">
    <property type="entry name" value="ATP-BINDING CASSETTE TRANSPORTER"/>
    <property type="match status" value="1"/>
</dbReference>
<dbReference type="Pfam" id="PF00005">
    <property type="entry name" value="ABC_tran"/>
    <property type="match status" value="2"/>
</dbReference>
<dbReference type="InterPro" id="IPR003439">
    <property type="entry name" value="ABC_transporter-like_ATP-bd"/>
</dbReference>
<dbReference type="GO" id="GO:0016020">
    <property type="term" value="C:membrane"/>
    <property type="evidence" value="ECO:0007669"/>
    <property type="project" value="UniProtKB-SubCell"/>
</dbReference>
<keyword evidence="9 11" id="KW-0472">Membrane</keyword>
<feature type="transmembrane region" description="Helical" evidence="11">
    <location>
        <begin position="768"/>
        <end position="790"/>
    </location>
</feature>